<keyword evidence="4 13" id="KW-0812">Transmembrane</keyword>
<accession>A0A2U8LL87</accession>
<comment type="catalytic activity">
    <reaction evidence="13">
        <text>a plastoquinone + NADPH + (n+1) H(+)(in) = a plastoquinol + NADP(+) + n H(+)(out)</text>
        <dbReference type="Rhea" id="RHEA:42612"/>
        <dbReference type="Rhea" id="RHEA-COMP:9561"/>
        <dbReference type="Rhea" id="RHEA-COMP:9562"/>
        <dbReference type="ChEBI" id="CHEBI:15378"/>
        <dbReference type="ChEBI" id="CHEBI:17757"/>
        <dbReference type="ChEBI" id="CHEBI:57783"/>
        <dbReference type="ChEBI" id="CHEBI:58349"/>
        <dbReference type="ChEBI" id="CHEBI:62192"/>
    </reaction>
</comment>
<dbReference type="GO" id="GO:0009535">
    <property type="term" value="C:chloroplast thylakoid membrane"/>
    <property type="evidence" value="ECO:0007669"/>
    <property type="project" value="UniProtKB-SubCell"/>
</dbReference>
<dbReference type="InterPro" id="IPR001750">
    <property type="entry name" value="ND/Mrp_TM"/>
</dbReference>
<evidence type="ECO:0000256" key="13">
    <source>
        <dbReference type="HAMAP-Rule" id="MF_00445"/>
    </source>
</evidence>
<evidence type="ECO:0000259" key="14">
    <source>
        <dbReference type="Pfam" id="PF00361"/>
    </source>
</evidence>
<keyword evidence="12 13" id="KW-0472">Membrane</keyword>
<feature type="transmembrane region" description="Helical" evidence="13">
    <location>
        <begin position="379"/>
        <end position="396"/>
    </location>
</feature>
<keyword evidence="9 13" id="KW-1133">Transmembrane helix</keyword>
<organism evidence="16">
    <name type="scientific">Pilularia americana</name>
    <name type="common">American pillwort</name>
    <dbReference type="NCBI Taxonomy" id="39634"/>
    <lineage>
        <taxon>Eukaryota</taxon>
        <taxon>Viridiplantae</taxon>
        <taxon>Streptophyta</taxon>
        <taxon>Embryophyta</taxon>
        <taxon>Tracheophyta</taxon>
        <taxon>Polypodiopsida</taxon>
        <taxon>Polypodiidae</taxon>
        <taxon>Salviniales</taxon>
        <taxon>Marsileaceae</taxon>
        <taxon>Pilularia</taxon>
    </lineage>
</organism>
<keyword evidence="6 13" id="KW-0521">NADP</keyword>
<evidence type="ECO:0000256" key="9">
    <source>
        <dbReference type="ARBA" id="ARBA00022989"/>
    </source>
</evidence>
<feature type="transmembrane region" description="Helical" evidence="13">
    <location>
        <begin position="118"/>
        <end position="142"/>
    </location>
</feature>
<feature type="transmembrane region" description="Helical" evidence="13">
    <location>
        <begin position="86"/>
        <end position="106"/>
    </location>
</feature>
<keyword evidence="5 13" id="KW-0874">Quinone</keyword>
<evidence type="ECO:0000256" key="3">
    <source>
        <dbReference type="ARBA" id="ARBA00022528"/>
    </source>
</evidence>
<dbReference type="EC" id="7.1.1.-" evidence="13"/>
<dbReference type="PRINTS" id="PR01434">
    <property type="entry name" value="NADHDHGNASE5"/>
</dbReference>
<dbReference type="NCBIfam" id="TIGR01770">
    <property type="entry name" value="NDH_I_N"/>
    <property type="match status" value="1"/>
</dbReference>
<reference evidence="16" key="1">
    <citation type="submission" date="2017-03" db="EMBL/GenBank/DDBJ databases">
        <authorList>
            <person name="Afonso C.L."/>
            <person name="Miller P.J."/>
            <person name="Scott M.A."/>
            <person name="Spackman E."/>
            <person name="Goraichik I."/>
            <person name="Dimitrov K.M."/>
            <person name="Suarez D.L."/>
            <person name="Swayne D.E."/>
        </authorList>
    </citation>
    <scope>NUCLEOTIDE SEQUENCE</scope>
</reference>
<feature type="transmembrane region" description="Helical" evidence="13">
    <location>
        <begin position="335"/>
        <end position="358"/>
    </location>
</feature>
<comment type="function">
    <text evidence="13">NDH shuttles electrons from NAD(P)H:plastoquinone, via FMN and iron-sulfur (Fe-S) centers, to quinones in the photosynthetic chain and possibly in a chloroplast respiratory chain. The immediate electron acceptor for the enzyme in this species is believed to be plastoquinone. Couples the redox reaction to proton translocation, and thus conserves the redox energy in a proton gradient.</text>
</comment>
<keyword evidence="11 13" id="KW-0793">Thylakoid</keyword>
<dbReference type="InterPro" id="IPR010096">
    <property type="entry name" value="NADH-Q_OxRdtase_suN/2"/>
</dbReference>
<sequence>MTLIFITNTADLPFSFGNLPIFPEFLLIFGLIAIIVTDLSYKGKDTLLLYRISLLSLLSSTALLLYQCNFVPIAPESLQVNTSSNIFRFFILICSLLSILLSVDYVRRTKTALAEFLLFILTAGLGGMLLCCANDLVTIYVASERLSLSSYLLSGYAKRDIRSNEATMKFLLMGGVSSSFLVYGFALLYGLSGGEIQLNKIVDGLLSTQMFDSFMIYVSVTFIAAAMAFKLSLVPFHQWTPDVYEGSPTPVVAFFSVTSKVAAPALSTRLFGIIFPYLSDEWHIALGVLATLSMILGNLIAVTQISMKRMLAYSSISQIGYIMIGILAADPENGYASMITYTFIYILMNLGTFARITLFSLRTGTDNIRDYAGLHMKDPVLTLSLVLCSPSLGGMPPPSGFFGKPYLFWHGWKAGSYPLVPIALVTSVVSIYYYLKIIKLMFTGKNERSDTSTMYIQNSLVSSSISISKSSIEIAMIIRALASILSGVSIDPIIGITRNTLFQILDSHFECDTKLISK</sequence>
<dbReference type="GO" id="GO:0016655">
    <property type="term" value="F:oxidoreductase activity, acting on NAD(P)H, quinone or similar compound as acceptor"/>
    <property type="evidence" value="ECO:0007669"/>
    <property type="project" value="UniProtKB-UniRule"/>
</dbReference>
<feature type="transmembrane region" description="Helical" evidence="13">
    <location>
        <begin position="310"/>
        <end position="329"/>
    </location>
</feature>
<dbReference type="Pfam" id="PF00361">
    <property type="entry name" value="Proton_antipo_M"/>
    <property type="match status" value="1"/>
</dbReference>
<keyword evidence="7 13" id="KW-0618">Plastoquinone</keyword>
<dbReference type="Pfam" id="PF19530">
    <property type="entry name" value="Ndh2_N"/>
    <property type="match status" value="1"/>
</dbReference>
<proteinExistence type="inferred from homology"/>
<evidence type="ECO:0000256" key="12">
    <source>
        <dbReference type="ARBA" id="ARBA00023136"/>
    </source>
</evidence>
<dbReference type="GO" id="GO:0019684">
    <property type="term" value="P:photosynthesis, light reaction"/>
    <property type="evidence" value="ECO:0007669"/>
    <property type="project" value="UniProtKB-UniRule"/>
</dbReference>
<feature type="transmembrane region" description="Helical" evidence="13">
    <location>
        <begin position="170"/>
        <end position="191"/>
    </location>
</feature>
<feature type="transmembrane region" description="Helical" evidence="13">
    <location>
        <begin position="21"/>
        <end position="41"/>
    </location>
</feature>
<dbReference type="HAMAP" id="MF_00445">
    <property type="entry name" value="NDH1_NuoN_1"/>
    <property type="match status" value="1"/>
</dbReference>
<geneLocation type="chloroplast" evidence="16"/>
<dbReference type="GO" id="GO:0042773">
    <property type="term" value="P:ATP synthesis coupled electron transport"/>
    <property type="evidence" value="ECO:0007669"/>
    <property type="project" value="InterPro"/>
</dbReference>
<dbReference type="InterPro" id="IPR045693">
    <property type="entry name" value="Ndh2_N"/>
</dbReference>
<evidence type="ECO:0000256" key="7">
    <source>
        <dbReference type="ARBA" id="ARBA00022957"/>
    </source>
</evidence>
<keyword evidence="3 16" id="KW-0150">Chloroplast</keyword>
<keyword evidence="8 13" id="KW-1278">Translocase</keyword>
<evidence type="ECO:0000256" key="1">
    <source>
        <dbReference type="ARBA" id="ARBA00004141"/>
    </source>
</evidence>
<keyword evidence="16" id="KW-0934">Plastid</keyword>
<comment type="subcellular location">
    <subcellularLocation>
        <location evidence="1">Membrane</location>
        <topology evidence="1">Multi-pass membrane protein</topology>
    </subcellularLocation>
    <subcellularLocation>
        <location evidence="13">Plastid</location>
        <location evidence="13">Chloroplast thylakoid membrane</location>
        <topology evidence="13">Multi-pass membrane protein</topology>
    </subcellularLocation>
</comment>
<keyword evidence="10 13" id="KW-0520">NAD</keyword>
<feature type="transmembrane region" description="Helical" evidence="13">
    <location>
        <begin position="416"/>
        <end position="435"/>
    </location>
</feature>
<evidence type="ECO:0000256" key="10">
    <source>
        <dbReference type="ARBA" id="ARBA00023027"/>
    </source>
</evidence>
<comment type="subunit">
    <text evidence="13">NDH is composed of at least 16 different subunits, 5 of which are encoded in the nucleus.</text>
</comment>
<feature type="transmembrane region" description="Helical" evidence="13">
    <location>
        <begin position="211"/>
        <end position="229"/>
    </location>
</feature>
<evidence type="ECO:0000256" key="11">
    <source>
        <dbReference type="ARBA" id="ARBA00023078"/>
    </source>
</evidence>
<feature type="domain" description="NADH:quinone oxidoreductase/Mrp antiporter transmembrane" evidence="14">
    <location>
        <begin position="133"/>
        <end position="429"/>
    </location>
</feature>
<feature type="transmembrane region" description="Helical" evidence="13">
    <location>
        <begin position="282"/>
        <end position="303"/>
    </location>
</feature>
<evidence type="ECO:0000256" key="8">
    <source>
        <dbReference type="ARBA" id="ARBA00022967"/>
    </source>
</evidence>
<evidence type="ECO:0000256" key="4">
    <source>
        <dbReference type="ARBA" id="ARBA00022692"/>
    </source>
</evidence>
<dbReference type="AlphaFoldDB" id="A0A2U8LL87"/>
<evidence type="ECO:0000256" key="5">
    <source>
        <dbReference type="ARBA" id="ARBA00022719"/>
    </source>
</evidence>
<evidence type="ECO:0000256" key="2">
    <source>
        <dbReference type="ARBA" id="ARBA00022448"/>
    </source>
</evidence>
<evidence type="ECO:0000256" key="6">
    <source>
        <dbReference type="ARBA" id="ARBA00022857"/>
    </source>
</evidence>
<protein>
    <recommendedName>
        <fullName evidence="13">NAD(P)H-quinone oxidoreductase subunit 2, chloroplastic</fullName>
        <ecNumber evidence="13">7.1.1.-</ecNumber>
    </recommendedName>
    <alternativeName>
        <fullName evidence="13">NAD(P)H dehydrogenase, subunit 2</fullName>
    </alternativeName>
    <alternativeName>
        <fullName evidence="13">NADH-plastoquinone oxidoreductase subunit 2</fullName>
    </alternativeName>
</protein>
<dbReference type="EMBL" id="KY863504">
    <property type="protein sequence ID" value="AWL21472.1"/>
    <property type="molecule type" value="Genomic_DNA"/>
</dbReference>
<evidence type="ECO:0000259" key="15">
    <source>
        <dbReference type="Pfam" id="PF19530"/>
    </source>
</evidence>
<feature type="domain" description="NAD(P)H-quinone oxidoreductase subunit 2 N-terminal" evidence="15">
    <location>
        <begin position="18"/>
        <end position="104"/>
    </location>
</feature>
<comment type="catalytic activity">
    <reaction evidence="13">
        <text>a plastoquinone + NADH + (n+1) H(+)(in) = a plastoquinol + NAD(+) + n H(+)(out)</text>
        <dbReference type="Rhea" id="RHEA:42608"/>
        <dbReference type="Rhea" id="RHEA-COMP:9561"/>
        <dbReference type="Rhea" id="RHEA-COMP:9562"/>
        <dbReference type="ChEBI" id="CHEBI:15378"/>
        <dbReference type="ChEBI" id="CHEBI:17757"/>
        <dbReference type="ChEBI" id="CHEBI:57540"/>
        <dbReference type="ChEBI" id="CHEBI:57945"/>
        <dbReference type="ChEBI" id="CHEBI:62192"/>
    </reaction>
</comment>
<dbReference type="PANTHER" id="PTHR22773">
    <property type="entry name" value="NADH DEHYDROGENASE"/>
    <property type="match status" value="1"/>
</dbReference>
<comment type="similarity">
    <text evidence="13">Belongs to the complex I subunit 2 family.</text>
</comment>
<evidence type="ECO:0000313" key="16">
    <source>
        <dbReference type="EMBL" id="AWL21472.1"/>
    </source>
</evidence>
<keyword evidence="2 13" id="KW-0813">Transport</keyword>
<gene>
    <name evidence="13 16" type="primary">ndhB</name>
</gene>
<name>A0A2U8LL87_PILAM</name>
<dbReference type="GO" id="GO:0048038">
    <property type="term" value="F:quinone binding"/>
    <property type="evidence" value="ECO:0007669"/>
    <property type="project" value="UniProtKB-KW"/>
</dbReference>
<dbReference type="GO" id="GO:0008137">
    <property type="term" value="F:NADH dehydrogenase (ubiquinone) activity"/>
    <property type="evidence" value="ECO:0007669"/>
    <property type="project" value="InterPro"/>
</dbReference>
<feature type="transmembrane region" description="Helical" evidence="13">
    <location>
        <begin position="48"/>
        <end position="66"/>
    </location>
</feature>